<dbReference type="AlphaFoldDB" id="A0A9N9IRD5"/>
<comment type="caution">
    <text evidence="1">The sequence shown here is derived from an EMBL/GenBank/DDBJ whole genome shotgun (WGS) entry which is preliminary data.</text>
</comment>
<evidence type="ECO:0000313" key="2">
    <source>
        <dbReference type="Proteomes" id="UP000789759"/>
    </source>
</evidence>
<accession>A0A9N9IRD5</accession>
<organism evidence="1 2">
    <name type="scientific">Cetraspora pellucida</name>
    <dbReference type="NCBI Taxonomy" id="1433469"/>
    <lineage>
        <taxon>Eukaryota</taxon>
        <taxon>Fungi</taxon>
        <taxon>Fungi incertae sedis</taxon>
        <taxon>Mucoromycota</taxon>
        <taxon>Glomeromycotina</taxon>
        <taxon>Glomeromycetes</taxon>
        <taxon>Diversisporales</taxon>
        <taxon>Gigasporaceae</taxon>
        <taxon>Cetraspora</taxon>
    </lineage>
</organism>
<protein>
    <submittedName>
        <fullName evidence="1">16992_t:CDS:1</fullName>
    </submittedName>
</protein>
<proteinExistence type="predicted"/>
<evidence type="ECO:0000313" key="1">
    <source>
        <dbReference type="EMBL" id="CAG8747459.1"/>
    </source>
</evidence>
<dbReference type="EMBL" id="CAJVQA010017188">
    <property type="protein sequence ID" value="CAG8747459.1"/>
    <property type="molecule type" value="Genomic_DNA"/>
</dbReference>
<dbReference type="Proteomes" id="UP000789759">
    <property type="component" value="Unassembled WGS sequence"/>
</dbReference>
<feature type="non-terminal residue" evidence="1">
    <location>
        <position position="1"/>
    </location>
</feature>
<reference evidence="1" key="1">
    <citation type="submission" date="2021-06" db="EMBL/GenBank/DDBJ databases">
        <authorList>
            <person name="Kallberg Y."/>
            <person name="Tangrot J."/>
            <person name="Rosling A."/>
        </authorList>
    </citation>
    <scope>NUCLEOTIDE SEQUENCE</scope>
    <source>
        <strain evidence="1">FL966</strain>
    </source>
</reference>
<name>A0A9N9IRD5_9GLOM</name>
<keyword evidence="2" id="KW-1185">Reference proteome</keyword>
<gene>
    <name evidence="1" type="ORF">CPELLU_LOCUS14477</name>
</gene>
<dbReference type="OrthoDB" id="2349327at2759"/>
<sequence>MSAIATKIVEKYKLTSKMNISELGQYTSEFLENLTDNRKRNQARRCLRDSFKFSSEQRSSKTKTINFATSDRYQDPILIPQELKKETIKKMTHRFLQNKLSIRNIRAEAYALALSALNANAESVKERLDSYDTSTLPNLQALADVMIMLCIHPAELISLRITDAGKNQERAKELLTWIQNAISSDRIGDPGAVYAVIIHETKNLTHAMTITEKALHHNLIITPH</sequence>